<comment type="caution">
    <text evidence="1">The sequence shown here is derived from an EMBL/GenBank/DDBJ whole genome shotgun (WGS) entry which is preliminary data.</text>
</comment>
<evidence type="ECO:0000313" key="1">
    <source>
        <dbReference type="EMBL" id="CAG8662270.1"/>
    </source>
</evidence>
<name>A0ACA9NL51_9GLOM</name>
<evidence type="ECO:0000313" key="2">
    <source>
        <dbReference type="Proteomes" id="UP000789860"/>
    </source>
</evidence>
<keyword evidence="2" id="KW-1185">Reference proteome</keyword>
<organism evidence="1 2">
    <name type="scientific">Scutellospora calospora</name>
    <dbReference type="NCBI Taxonomy" id="85575"/>
    <lineage>
        <taxon>Eukaryota</taxon>
        <taxon>Fungi</taxon>
        <taxon>Fungi incertae sedis</taxon>
        <taxon>Mucoromycota</taxon>
        <taxon>Glomeromycotina</taxon>
        <taxon>Glomeromycetes</taxon>
        <taxon>Diversisporales</taxon>
        <taxon>Gigasporaceae</taxon>
        <taxon>Scutellospora</taxon>
    </lineage>
</organism>
<dbReference type="EMBL" id="CAJVPM010026511">
    <property type="protein sequence ID" value="CAG8662270.1"/>
    <property type="molecule type" value="Genomic_DNA"/>
</dbReference>
<sequence>MSVVFSSEEEISKMSKEDRRCKNRIIRYLARNRPLLDKKLSINDKYLYRNFLEVIRKIILQIERSHKDEGYDYFYSRKDKLYLMYKMFKKEILKDKNKKVIELCLKYGKYNFKPFLYQEKRRLLFLLYQLQLYFQNIYKQLNKEEPKKPEKLILDKTLNEDISKKKLSKYTKKNYTKTLEKIRISFIPLWYTSRVMIKD</sequence>
<dbReference type="Proteomes" id="UP000789860">
    <property type="component" value="Unassembled WGS sequence"/>
</dbReference>
<reference evidence="1" key="1">
    <citation type="submission" date="2021-06" db="EMBL/GenBank/DDBJ databases">
        <authorList>
            <person name="Kallberg Y."/>
            <person name="Tangrot J."/>
            <person name="Rosling A."/>
        </authorList>
    </citation>
    <scope>NUCLEOTIDE SEQUENCE</scope>
    <source>
        <strain evidence="1">AU212A</strain>
    </source>
</reference>
<feature type="non-terminal residue" evidence="1">
    <location>
        <position position="199"/>
    </location>
</feature>
<accession>A0ACA9NL51</accession>
<proteinExistence type="predicted"/>
<gene>
    <name evidence="1" type="ORF">SCALOS_LOCUS9073</name>
</gene>
<protein>
    <submittedName>
        <fullName evidence="1">3035_t:CDS:1</fullName>
    </submittedName>
</protein>